<name>A0A2U1N7U3_ARTAN</name>
<evidence type="ECO:0000313" key="1">
    <source>
        <dbReference type="EMBL" id="PWA69568.1"/>
    </source>
</evidence>
<gene>
    <name evidence="1" type="ORF">CTI12_AA295870</name>
</gene>
<reference evidence="1 2" key="1">
    <citation type="journal article" date="2018" name="Mol. Plant">
        <title>The genome of Artemisia annua provides insight into the evolution of Asteraceae family and artemisinin biosynthesis.</title>
        <authorList>
            <person name="Shen Q."/>
            <person name="Zhang L."/>
            <person name="Liao Z."/>
            <person name="Wang S."/>
            <person name="Yan T."/>
            <person name="Shi P."/>
            <person name="Liu M."/>
            <person name="Fu X."/>
            <person name="Pan Q."/>
            <person name="Wang Y."/>
            <person name="Lv Z."/>
            <person name="Lu X."/>
            <person name="Zhang F."/>
            <person name="Jiang W."/>
            <person name="Ma Y."/>
            <person name="Chen M."/>
            <person name="Hao X."/>
            <person name="Li L."/>
            <person name="Tang Y."/>
            <person name="Lv G."/>
            <person name="Zhou Y."/>
            <person name="Sun X."/>
            <person name="Brodelius P.E."/>
            <person name="Rose J.K.C."/>
            <person name="Tang K."/>
        </authorList>
    </citation>
    <scope>NUCLEOTIDE SEQUENCE [LARGE SCALE GENOMIC DNA]</scope>
    <source>
        <strain evidence="2">cv. Huhao1</strain>
        <tissue evidence="1">Leaf</tissue>
    </source>
</reference>
<keyword evidence="2" id="KW-1185">Reference proteome</keyword>
<keyword evidence="1" id="KW-0808">Transferase</keyword>
<accession>A0A2U1N7U3</accession>
<dbReference type="AlphaFoldDB" id="A0A2U1N7U3"/>
<dbReference type="OrthoDB" id="10264306at2759"/>
<organism evidence="1 2">
    <name type="scientific">Artemisia annua</name>
    <name type="common">Sweet wormwood</name>
    <dbReference type="NCBI Taxonomy" id="35608"/>
    <lineage>
        <taxon>Eukaryota</taxon>
        <taxon>Viridiplantae</taxon>
        <taxon>Streptophyta</taxon>
        <taxon>Embryophyta</taxon>
        <taxon>Tracheophyta</taxon>
        <taxon>Spermatophyta</taxon>
        <taxon>Magnoliopsida</taxon>
        <taxon>eudicotyledons</taxon>
        <taxon>Gunneridae</taxon>
        <taxon>Pentapetalae</taxon>
        <taxon>asterids</taxon>
        <taxon>campanulids</taxon>
        <taxon>Asterales</taxon>
        <taxon>Asteraceae</taxon>
        <taxon>Asteroideae</taxon>
        <taxon>Anthemideae</taxon>
        <taxon>Artemisiinae</taxon>
        <taxon>Artemisia</taxon>
    </lineage>
</organism>
<dbReference type="PANTHER" id="PTHR14237:SF73">
    <property type="entry name" value="MOLYBDENUM COFACTOR SULFURTRANSFERASE"/>
    <property type="match status" value="1"/>
</dbReference>
<dbReference type="STRING" id="35608.A0A2U1N7U3"/>
<dbReference type="PANTHER" id="PTHR14237">
    <property type="entry name" value="MOLYBDOPTERIN COFACTOR SULFURASE MOSC"/>
    <property type="match status" value="1"/>
</dbReference>
<dbReference type="GO" id="GO:0016740">
    <property type="term" value="F:transferase activity"/>
    <property type="evidence" value="ECO:0007669"/>
    <property type="project" value="UniProtKB-KW"/>
</dbReference>
<sequence>MSQNMDLSETFDKEDKGLGRSRSLARLQAKKKFLKATSLAADRIFEDLDELPEFSEAFEKFMKMYPKYKSSEKIDQCELMSICTCVMLFLSLSEITAHLSNHALYGGGERDNVEYDIKSKIYDYLNVPENEYGLVFTVSRGSAFKLLAESYPFHTNKKAFDNV</sequence>
<protein>
    <submittedName>
        <fullName evidence="1">Pyridoxal phosphate-dependent transferase</fullName>
    </submittedName>
</protein>
<comment type="caution">
    <text evidence="1">The sequence shown here is derived from an EMBL/GenBank/DDBJ whole genome shotgun (WGS) entry which is preliminary data.</text>
</comment>
<proteinExistence type="predicted"/>
<dbReference type="Proteomes" id="UP000245207">
    <property type="component" value="Unassembled WGS sequence"/>
</dbReference>
<evidence type="ECO:0000313" key="2">
    <source>
        <dbReference type="Proteomes" id="UP000245207"/>
    </source>
</evidence>
<dbReference type="EMBL" id="PKPP01003409">
    <property type="protein sequence ID" value="PWA69568.1"/>
    <property type="molecule type" value="Genomic_DNA"/>
</dbReference>